<evidence type="ECO:0000313" key="2">
    <source>
        <dbReference type="EMBL" id="KAK0669556.1"/>
    </source>
</evidence>
<accession>A0AA40DD11</accession>
<organism evidence="2 3">
    <name type="scientific">Cercophora samala</name>
    <dbReference type="NCBI Taxonomy" id="330535"/>
    <lineage>
        <taxon>Eukaryota</taxon>
        <taxon>Fungi</taxon>
        <taxon>Dikarya</taxon>
        <taxon>Ascomycota</taxon>
        <taxon>Pezizomycotina</taxon>
        <taxon>Sordariomycetes</taxon>
        <taxon>Sordariomycetidae</taxon>
        <taxon>Sordariales</taxon>
        <taxon>Lasiosphaeriaceae</taxon>
        <taxon>Cercophora</taxon>
    </lineage>
</organism>
<name>A0AA40DD11_9PEZI</name>
<feature type="compositionally biased region" description="Polar residues" evidence="1">
    <location>
        <begin position="178"/>
        <end position="187"/>
    </location>
</feature>
<evidence type="ECO:0000256" key="1">
    <source>
        <dbReference type="SAM" id="MobiDB-lite"/>
    </source>
</evidence>
<feature type="region of interest" description="Disordered" evidence="1">
    <location>
        <begin position="29"/>
        <end position="65"/>
    </location>
</feature>
<sequence length="469" mass="51904">MDVASPYSKNSMTAATDLEAKKQPTYTTVGSIYNPNAANPIQAPPRRPRTRRFPQPLESPSGEAFDFADPLRDLLKQKSPPSPPTTANVLKQYTPLQQNYDRALSPISEQEHRAMTMNPKLRRLEAPSPLSLNTADVGVGRDRSTVNPAGLPSTTSSGPPQPLTAGPPGLRQFKRNTFDLSTSSVRTSRWEKQNEPSAASSPFPIGHQAKPSSIGQPFRTGVNYPALRDGNIRGYDAEMLTQPFQHGVLGNYGSIVHQSHTSPDLRQSSSSTPLQQNGQESKKGPVHDTLPVERIAQYFPNSFPHDYTGQHTLKSESWATQAMSPKLSLLDQEAQKQRQIQLAKSDQQIRDQAYGRMQRSIGAIGAERERRRSAIDKPVSPKLSIEDTTEMGSTDYAKPLLDRTYDALLKYRDSGRSASSSNGWYPKFAEPDESLIDHSPEGNNSFFDDPRTEAPKKKKIAKPPRKLGY</sequence>
<feature type="compositionally biased region" description="Basic residues" evidence="1">
    <location>
        <begin position="456"/>
        <end position="469"/>
    </location>
</feature>
<feature type="region of interest" description="Disordered" evidence="1">
    <location>
        <begin position="1"/>
        <end position="20"/>
    </location>
</feature>
<dbReference type="EMBL" id="JAULSY010000041">
    <property type="protein sequence ID" value="KAK0669556.1"/>
    <property type="molecule type" value="Genomic_DNA"/>
</dbReference>
<dbReference type="AlphaFoldDB" id="A0AA40DD11"/>
<keyword evidence="3" id="KW-1185">Reference proteome</keyword>
<evidence type="ECO:0000313" key="3">
    <source>
        <dbReference type="Proteomes" id="UP001174997"/>
    </source>
</evidence>
<feature type="region of interest" description="Disordered" evidence="1">
    <location>
        <begin position="109"/>
        <end position="219"/>
    </location>
</feature>
<feature type="region of interest" description="Disordered" evidence="1">
    <location>
        <begin position="255"/>
        <end position="288"/>
    </location>
</feature>
<proteinExistence type="predicted"/>
<feature type="region of interest" description="Disordered" evidence="1">
    <location>
        <begin position="414"/>
        <end position="469"/>
    </location>
</feature>
<protein>
    <submittedName>
        <fullName evidence="2">Uncharacterized protein</fullName>
    </submittedName>
</protein>
<dbReference type="Proteomes" id="UP001174997">
    <property type="component" value="Unassembled WGS sequence"/>
</dbReference>
<reference evidence="2" key="1">
    <citation type="submission" date="2023-06" db="EMBL/GenBank/DDBJ databases">
        <title>Genome-scale phylogeny and comparative genomics of the fungal order Sordariales.</title>
        <authorList>
            <consortium name="Lawrence Berkeley National Laboratory"/>
            <person name="Hensen N."/>
            <person name="Bonometti L."/>
            <person name="Westerberg I."/>
            <person name="Brannstrom I.O."/>
            <person name="Guillou S."/>
            <person name="Cros-Aarteil S."/>
            <person name="Calhoun S."/>
            <person name="Haridas S."/>
            <person name="Kuo A."/>
            <person name="Mondo S."/>
            <person name="Pangilinan J."/>
            <person name="Riley R."/>
            <person name="Labutti K."/>
            <person name="Andreopoulos B."/>
            <person name="Lipzen A."/>
            <person name="Chen C."/>
            <person name="Yanf M."/>
            <person name="Daum C."/>
            <person name="Ng V."/>
            <person name="Clum A."/>
            <person name="Steindorff A."/>
            <person name="Ohm R."/>
            <person name="Martin F."/>
            <person name="Silar P."/>
            <person name="Natvig D."/>
            <person name="Lalanne C."/>
            <person name="Gautier V."/>
            <person name="Ament-Velasquez S.L."/>
            <person name="Kruys A."/>
            <person name="Hutchinson M.I."/>
            <person name="Powell A.J."/>
            <person name="Barry K."/>
            <person name="Miller A.N."/>
            <person name="Grigoriev I.V."/>
            <person name="Debuchy R."/>
            <person name="Gladieux P."/>
            <person name="Thoren M.H."/>
            <person name="Johannesson H."/>
        </authorList>
    </citation>
    <scope>NUCLEOTIDE SEQUENCE</scope>
    <source>
        <strain evidence="2">CBS 307.81</strain>
    </source>
</reference>
<comment type="caution">
    <text evidence="2">The sequence shown here is derived from an EMBL/GenBank/DDBJ whole genome shotgun (WGS) entry which is preliminary data.</text>
</comment>
<gene>
    <name evidence="2" type="ORF">QBC41DRAFT_274419</name>
</gene>
<feature type="compositionally biased region" description="Polar residues" evidence="1">
    <location>
        <begin position="256"/>
        <end position="279"/>
    </location>
</feature>